<accession>A0A2I0R297</accession>
<gene>
    <name evidence="3" type="ORF">CW751_08050</name>
</gene>
<organism evidence="3 4">
    <name type="scientific">Brumimicrobium salinarum</name>
    <dbReference type="NCBI Taxonomy" id="2058658"/>
    <lineage>
        <taxon>Bacteria</taxon>
        <taxon>Pseudomonadati</taxon>
        <taxon>Bacteroidota</taxon>
        <taxon>Flavobacteriia</taxon>
        <taxon>Flavobacteriales</taxon>
        <taxon>Crocinitomicaceae</taxon>
        <taxon>Brumimicrobium</taxon>
    </lineage>
</organism>
<dbReference type="AlphaFoldDB" id="A0A2I0R297"/>
<dbReference type="Proteomes" id="UP000236654">
    <property type="component" value="Unassembled WGS sequence"/>
</dbReference>
<evidence type="ECO:0000256" key="1">
    <source>
        <dbReference type="ARBA" id="ARBA00007227"/>
    </source>
</evidence>
<evidence type="ECO:0000313" key="3">
    <source>
        <dbReference type="EMBL" id="PKR80713.1"/>
    </source>
</evidence>
<evidence type="ECO:0000259" key="2">
    <source>
        <dbReference type="PROSITE" id="PS50943"/>
    </source>
</evidence>
<dbReference type="Gene3D" id="1.10.10.2910">
    <property type="match status" value="1"/>
</dbReference>
<dbReference type="InterPro" id="IPR010982">
    <property type="entry name" value="Lambda_DNA-bd_dom_sf"/>
</dbReference>
<dbReference type="Pfam" id="PF06114">
    <property type="entry name" value="Peptidase_M78"/>
    <property type="match status" value="1"/>
</dbReference>
<dbReference type="Gene3D" id="1.10.260.40">
    <property type="entry name" value="lambda repressor-like DNA-binding domains"/>
    <property type="match status" value="1"/>
</dbReference>
<dbReference type="PANTHER" id="PTHR43236">
    <property type="entry name" value="ANTITOXIN HIGA1"/>
    <property type="match status" value="1"/>
</dbReference>
<evidence type="ECO:0000313" key="4">
    <source>
        <dbReference type="Proteomes" id="UP000236654"/>
    </source>
</evidence>
<protein>
    <submittedName>
        <fullName evidence="3">DNA-binding protein</fullName>
    </submittedName>
</protein>
<dbReference type="SMART" id="SM00530">
    <property type="entry name" value="HTH_XRE"/>
    <property type="match status" value="1"/>
</dbReference>
<dbReference type="OrthoDB" id="9794834at2"/>
<dbReference type="PANTHER" id="PTHR43236:SF1">
    <property type="entry name" value="BLL7220 PROTEIN"/>
    <property type="match status" value="1"/>
</dbReference>
<dbReference type="InterPro" id="IPR052345">
    <property type="entry name" value="Rad_response_metalloprotease"/>
</dbReference>
<reference evidence="3 4" key="1">
    <citation type="submission" date="2017-12" db="EMBL/GenBank/DDBJ databases">
        <title>The draft genome sequence of Brumimicrobium saltpan LHR20.</title>
        <authorList>
            <person name="Do Z.-J."/>
            <person name="Luo H.-R."/>
        </authorList>
    </citation>
    <scope>NUCLEOTIDE SEQUENCE [LARGE SCALE GENOMIC DNA]</scope>
    <source>
        <strain evidence="3 4">LHR20</strain>
    </source>
</reference>
<sequence length="352" mass="40664">MNTIFAERFKSARLLSGLSLQDVVDKLNNKITRQAIYRYEKGEVIPDSEMIAEFSKIFNVRPDFFFNPMTVEIGKVEYRKLKIPAKEETRIQEQTKDYLSRYLEIEEILGIKNNFVNPLEDYPAVSGYANVNHAANSLRKEWKLGNNAMPNIAELLEDKHIKVLKIKADGNFDGLQTYANGNIPVIAYNETQMDNKKDRLRFTLLHELGHLLLDFNESLTHKQIETLCHQFAGAMLLPEAAIKQELGEHRKQLSMNELGNIKKQYGISMQAIVMRANVCKIVNNNYTRQFFKMMDDNNWRVDEPFEYHGHEESGRFDQLIYRAVVEELISMSKAAALKNMTLAAFKANTKMI</sequence>
<comment type="similarity">
    <text evidence="1">Belongs to the short-chain fatty acyl-CoA assimilation regulator (ScfR) family.</text>
</comment>
<keyword evidence="4" id="KW-1185">Reference proteome</keyword>
<dbReference type="SUPFAM" id="SSF47413">
    <property type="entry name" value="lambda repressor-like DNA-binding domains"/>
    <property type="match status" value="1"/>
</dbReference>
<comment type="caution">
    <text evidence="3">The sequence shown here is derived from an EMBL/GenBank/DDBJ whole genome shotgun (WGS) entry which is preliminary data.</text>
</comment>
<name>A0A2I0R297_9FLAO</name>
<dbReference type="Pfam" id="PF01381">
    <property type="entry name" value="HTH_3"/>
    <property type="match status" value="1"/>
</dbReference>
<dbReference type="EMBL" id="PJNI01000008">
    <property type="protein sequence ID" value="PKR80713.1"/>
    <property type="molecule type" value="Genomic_DNA"/>
</dbReference>
<dbReference type="GO" id="GO:0003677">
    <property type="term" value="F:DNA binding"/>
    <property type="evidence" value="ECO:0007669"/>
    <property type="project" value="UniProtKB-KW"/>
</dbReference>
<dbReference type="CDD" id="cd00093">
    <property type="entry name" value="HTH_XRE"/>
    <property type="match status" value="1"/>
</dbReference>
<feature type="domain" description="HTH cro/C1-type" evidence="2">
    <location>
        <begin position="9"/>
        <end position="65"/>
    </location>
</feature>
<dbReference type="InterPro" id="IPR010359">
    <property type="entry name" value="IrrE_HExxH"/>
</dbReference>
<proteinExistence type="inferred from homology"/>
<keyword evidence="3" id="KW-0238">DNA-binding</keyword>
<dbReference type="RefSeq" id="WP_101334495.1">
    <property type="nucleotide sequence ID" value="NZ_PJNI01000008.1"/>
</dbReference>
<dbReference type="InterPro" id="IPR001387">
    <property type="entry name" value="Cro/C1-type_HTH"/>
</dbReference>
<dbReference type="PROSITE" id="PS50943">
    <property type="entry name" value="HTH_CROC1"/>
    <property type="match status" value="1"/>
</dbReference>